<protein>
    <submittedName>
        <fullName evidence="3">Uncharacterized protein</fullName>
    </submittedName>
</protein>
<keyword evidence="2" id="KW-0812">Transmembrane</keyword>
<dbReference type="RefSeq" id="WP_151968521.1">
    <property type="nucleotide sequence ID" value="NZ_AP019860.1"/>
</dbReference>
<dbReference type="AlphaFoldDB" id="A0A5S9F3C6"/>
<reference evidence="3 4" key="1">
    <citation type="submission" date="2019-08" db="EMBL/GenBank/DDBJ databases">
        <title>Complete genome sequence of Candidatus Uab amorphum.</title>
        <authorList>
            <person name="Shiratori T."/>
            <person name="Suzuki S."/>
            <person name="Kakizawa Y."/>
            <person name="Ishida K."/>
        </authorList>
    </citation>
    <scope>NUCLEOTIDE SEQUENCE [LARGE SCALE GENOMIC DNA]</scope>
    <source>
        <strain evidence="3 4">SRT547</strain>
    </source>
</reference>
<feature type="region of interest" description="Disordered" evidence="1">
    <location>
        <begin position="136"/>
        <end position="155"/>
    </location>
</feature>
<keyword evidence="2" id="KW-1133">Transmembrane helix</keyword>
<sequence>MSSKNILFSFVVVLLLFSPQLEAKLLITYGDDIVKVAELPAEMKKQASVADMCIGYKYGQFGVFYLQIWTWSGEFCLYSESQNTYWTLDEKQIKTLNESVPGGLKAPFSYTVPPGLIVIIIVIAILIFIGKNADDEEPAPETAANNAEGDTVGNG</sequence>
<gene>
    <name evidence="3" type="ORF">UABAM_02721</name>
</gene>
<feature type="transmembrane region" description="Helical" evidence="2">
    <location>
        <begin position="108"/>
        <end position="129"/>
    </location>
</feature>
<evidence type="ECO:0000313" key="3">
    <source>
        <dbReference type="EMBL" id="BBM84362.1"/>
    </source>
</evidence>
<dbReference type="KEGG" id="uam:UABAM_02721"/>
<keyword evidence="4" id="KW-1185">Reference proteome</keyword>
<accession>A0A5S9F3C6</accession>
<organism evidence="3 4">
    <name type="scientific">Uabimicrobium amorphum</name>
    <dbReference type="NCBI Taxonomy" id="2596890"/>
    <lineage>
        <taxon>Bacteria</taxon>
        <taxon>Pseudomonadati</taxon>
        <taxon>Planctomycetota</taxon>
        <taxon>Candidatus Uabimicrobiia</taxon>
        <taxon>Candidatus Uabimicrobiales</taxon>
        <taxon>Candidatus Uabimicrobiaceae</taxon>
        <taxon>Candidatus Uabimicrobium</taxon>
    </lineage>
</organism>
<evidence type="ECO:0000313" key="4">
    <source>
        <dbReference type="Proteomes" id="UP000326354"/>
    </source>
</evidence>
<dbReference type="Proteomes" id="UP000326354">
    <property type="component" value="Chromosome"/>
</dbReference>
<proteinExistence type="predicted"/>
<evidence type="ECO:0000256" key="1">
    <source>
        <dbReference type="SAM" id="MobiDB-lite"/>
    </source>
</evidence>
<dbReference type="OrthoDB" id="667621at2"/>
<dbReference type="EMBL" id="AP019860">
    <property type="protein sequence ID" value="BBM84362.1"/>
    <property type="molecule type" value="Genomic_DNA"/>
</dbReference>
<keyword evidence="2" id="KW-0472">Membrane</keyword>
<name>A0A5S9F3C6_UABAM</name>
<evidence type="ECO:0000256" key="2">
    <source>
        <dbReference type="SAM" id="Phobius"/>
    </source>
</evidence>